<dbReference type="GeneID" id="80802962"/>
<evidence type="ECO:0000256" key="2">
    <source>
        <dbReference type="SAM" id="MobiDB-lite"/>
    </source>
</evidence>
<dbReference type="Gene3D" id="2.60.40.1930">
    <property type="match status" value="1"/>
</dbReference>
<keyword evidence="7" id="KW-1185">Reference proteome</keyword>
<dbReference type="Pfam" id="PF01835">
    <property type="entry name" value="MG2"/>
    <property type="match status" value="1"/>
</dbReference>
<proteinExistence type="inferred from homology"/>
<dbReference type="RefSeq" id="WP_066537478.1">
    <property type="nucleotide sequence ID" value="NZ_PDEA01000001.1"/>
</dbReference>
<evidence type="ECO:0000313" key="6">
    <source>
        <dbReference type="EMBL" id="PEH91215.1"/>
    </source>
</evidence>
<protein>
    <submittedName>
        <fullName evidence="6">Alpha-2-macroglobulin</fullName>
    </submittedName>
</protein>
<accession>A0A2A7V0T5</accession>
<dbReference type="GO" id="GO:0004866">
    <property type="term" value="F:endopeptidase inhibitor activity"/>
    <property type="evidence" value="ECO:0007669"/>
    <property type="project" value="InterPro"/>
</dbReference>
<feature type="signal peptide" evidence="3">
    <location>
        <begin position="1"/>
        <end position="18"/>
    </location>
</feature>
<evidence type="ECO:0000259" key="5">
    <source>
        <dbReference type="SMART" id="SM01360"/>
    </source>
</evidence>
<evidence type="ECO:0000313" key="7">
    <source>
        <dbReference type="Proteomes" id="UP000220246"/>
    </source>
</evidence>
<dbReference type="InterPro" id="IPR002890">
    <property type="entry name" value="MG2"/>
</dbReference>
<dbReference type="InterPro" id="IPR021868">
    <property type="entry name" value="Alpha_2_Macroglob_MG3"/>
</dbReference>
<dbReference type="SMART" id="SM01360">
    <property type="entry name" value="A2M"/>
    <property type="match status" value="1"/>
</dbReference>
<comment type="caution">
    <text evidence="6">The sequence shown here is derived from an EMBL/GenBank/DDBJ whole genome shotgun (WGS) entry which is preliminary data.</text>
</comment>
<dbReference type="Pfam" id="PF17973">
    <property type="entry name" value="bMG10"/>
    <property type="match status" value="1"/>
</dbReference>
<reference evidence="7" key="1">
    <citation type="submission" date="2017-09" db="EMBL/GenBank/DDBJ databases">
        <title>FDA dAtabase for Regulatory Grade micrObial Sequences (FDA-ARGOS): Supporting development and validation of Infectious Disease Dx tests.</title>
        <authorList>
            <person name="Minogue T."/>
            <person name="Wolcott M."/>
            <person name="Wasieloski L."/>
            <person name="Aguilar W."/>
            <person name="Moore D."/>
            <person name="Tallon L."/>
            <person name="Sadzewicz L."/>
            <person name="Ott S."/>
            <person name="Zhao X."/>
            <person name="Nagaraj S."/>
            <person name="Vavikolanu K."/>
            <person name="Aluvathingal J."/>
            <person name="Nadendla S."/>
            <person name="Sichtig H."/>
        </authorList>
    </citation>
    <scope>NUCLEOTIDE SEQUENCE [LARGE SCALE GENOMIC DNA]</scope>
    <source>
        <strain evidence="7">FDAARGOS_394</strain>
    </source>
</reference>
<dbReference type="EMBL" id="PDEA01000001">
    <property type="protein sequence ID" value="PEH91215.1"/>
    <property type="molecule type" value="Genomic_DNA"/>
</dbReference>
<evidence type="ECO:0000256" key="3">
    <source>
        <dbReference type="SAM" id="SignalP"/>
    </source>
</evidence>
<gene>
    <name evidence="6" type="ORF">CRM82_20220</name>
</gene>
<dbReference type="InterPro" id="IPR051802">
    <property type="entry name" value="YfhM-like"/>
</dbReference>
<dbReference type="Pfam" id="PF00207">
    <property type="entry name" value="A2M"/>
    <property type="match status" value="1"/>
</dbReference>
<dbReference type="InterPro" id="IPR011625">
    <property type="entry name" value="A2M_N_BRD"/>
</dbReference>
<name>A0A2A7V0T5_COMTR</name>
<dbReference type="Proteomes" id="UP000220246">
    <property type="component" value="Unassembled WGS sequence"/>
</dbReference>
<organism evidence="6 7">
    <name type="scientific">Comamonas terrigena</name>
    <dbReference type="NCBI Taxonomy" id="32013"/>
    <lineage>
        <taxon>Bacteria</taxon>
        <taxon>Pseudomonadati</taxon>
        <taxon>Pseudomonadota</taxon>
        <taxon>Betaproteobacteria</taxon>
        <taxon>Burkholderiales</taxon>
        <taxon>Comamonadaceae</taxon>
        <taxon>Comamonas</taxon>
    </lineage>
</organism>
<keyword evidence="3" id="KW-0732">Signal</keyword>
<comment type="similarity">
    <text evidence="1">Belongs to the protease inhibitor I39 (alpha-2-macroglobulin) family. Bacterial alpha-2-macroglobulin subfamily.</text>
</comment>
<evidence type="ECO:0000256" key="1">
    <source>
        <dbReference type="ARBA" id="ARBA00010556"/>
    </source>
</evidence>
<dbReference type="SMART" id="SM01359">
    <property type="entry name" value="A2M_N_2"/>
    <property type="match status" value="1"/>
</dbReference>
<dbReference type="STRING" id="1219032.GCA_001515545_02158"/>
<feature type="region of interest" description="Disordered" evidence="2">
    <location>
        <begin position="792"/>
        <end position="817"/>
    </location>
</feature>
<dbReference type="OrthoDB" id="9767116at2"/>
<dbReference type="PANTHER" id="PTHR40094:SF1">
    <property type="entry name" value="UBIQUITIN DOMAIN-CONTAINING PROTEIN"/>
    <property type="match status" value="1"/>
</dbReference>
<feature type="domain" description="Alpha-2-macroglobulin" evidence="5">
    <location>
        <begin position="1252"/>
        <end position="1342"/>
    </location>
</feature>
<feature type="domain" description="Alpha-2-macroglobulin bait region" evidence="4">
    <location>
        <begin position="1011"/>
        <end position="1194"/>
    </location>
</feature>
<sequence length="1970" mass="214658">MHKWAAAAALLGAGQTWALDIQNVTPQGQVAEIRQLVVRLDADAVALGSAEGPAPVDFSCAPEQLPGGSGRWNNAREWVWQWNSPLPPGTRCTVTPKKAFKAVSGATLTSTKRYQFETAGPFVRHIWPRGWVAIDEEQFFLLQLSGPATQQSLQEHVYCQAEGVGERIPVRWIGGKERDAVLKTQVWDQELLKKSPDQFAVLACNRRLTAGTAVQLVYGKGVAGPQGVANREEKRFDFTVREAFAAEMRCERENAQAGCLPIRPVYLQFSAPVPRSKAQEIRLVGGGDNLKPVLDEGSGDVRELRFEGGLKPLTGYQLELPKDLKDDAGRPLRNAAMFPLAIKTGDTPPLAKFAAAPFGIVERFAEGPDGPALLPVTLRKVEASANSQVSTLQLQSDADIIRWLDKVQNYHENSVSRTEARKDVKTLPPVIDPDNQNYVATRQLSLLQGRDGVQQMQLPAGSKDDPRPFEVVGIPLQPGFHVVEIASPRLGAALLDERYGAQRKMYVRTAALVTNLAVHFKLGHEGSMVWVTSLDKGKPVAGAQVQVSDCAGKPVTQGETDAQGVLRLPELAGEAPRCRTGRNSGSYFVSARATQAGVADMAFTWSDWQKGIEPWRFNVPVAWSGESQLVAHTVMDRMLVRAGETVSMKHFLRQQTLTGLGLPQQWPQEAIITHIGSGQQFQQALQWRTTATGGKSAEASFAVPRAAKLGQYDVELRLPGGRSLQSGSFRVEAFRLPVLQGQVAPVDKGPLVRPGKLAVAVRLDYVNGGAAANLPVQVTAMVRSRSTSFKGWDDYSFGPPQSQRSEQGEGLDDEAPRESNRIVLDRAALKLDAKGQGQVVIDALPPSEQPQDLVLEATYADPSGEIQTLRSTHTLWPSAVATGVRAEGWAAAGQQVRFQALALGLDGQPKAGVALSVKAMLHTTTSARKRMVGGFYTYDNQESSKDLGEVCSGTSDSRGLLLCNTKLEQSGQVELIATAKDDKGHPVQAATSVWITRQGELWFGGQDHDRMDLLPEKRSYEPGETARLQVRMPFRHATALVTVEREGILDARVVELRGDNPTVDVPVQKEWGPNVYVSVMALRGRLVEVPWYSFFTWGYKSPRAWWQAFWHDGKQYAAPTALVDLSKPAYRLGMAELQVGQKGQTLQVTVTPEKSSYRIRDTARVTIEVRQPDGKPAAGAEVALAAVDQALLELMPNTSWQLRDALWQRRSWGVQTATAQMEIIGRRHYGRKAVPAGGGGGRAPTRELLDTLLLWNPRVVLDAQGKATVNVPLNDALTAFRIAAVADDGVQWFGTGEASIRTTQDLQIVSGLPPLVREGDQFRAQLTLRNTTKAAMQVELSPRATWLDLKPQTVEIPAGASREVAWDVTVPAALGQTRTQQLMWEVAAKDKTSGASDTLKISQRVEAAVPLAVQQSVLQQLDGPWSQQVSLPANAVPGRGGMRLDFSAQLAGGPDGLPGVRAWWERYPYSCLEQTSSRAIGLKNADLWRSTMDSLPTYLDGDGLALYFPVQDGQRAQGSDTLTAHLLAVASVAAELDPAFAIPPAQRAQMESGLIAFVEGRLQRKFWSPRQDLQERKLAAIAALARGGKAQARMLGSIDITPVQWPTHSLIDWITVLQKMPDVPQREERLAEAQQQLRNRLSYHGSQLAFSTEDQDRWWWLMQDTDSNAARLLLATMGDASWASEVPRMVAGLLARQKGGAWSTTTANVWGGLALRQFSRKFENTPVAGTTTTVLGAQSVNVDWKDVKPLSKGEAGAQDGAALESLTAALAGAVQQDPQTPQRIYMPWGERRSGELRITHHGAGKPWVTLQSLAAVPRKEAFNAGYAVRKTITPVQQAEGVAAGKYQRGDVLRVRLEVDAGADMTWVALSDPIPGGATILGSGLGRDSEVAVRDQKAPEGAWPAYEERAHNAFRAYYAYLPKGKSVVEYTMRLNNAGTFALPPTRAEALYAPEVFGEAPNASMQVLQGKP</sequence>
<dbReference type="PANTHER" id="PTHR40094">
    <property type="entry name" value="ALPHA-2-MACROGLOBULIN HOMOLOG"/>
    <property type="match status" value="1"/>
</dbReference>
<feature type="chain" id="PRO_5013196457" evidence="3">
    <location>
        <begin position="19"/>
        <end position="1970"/>
    </location>
</feature>
<dbReference type="Pfam" id="PF07703">
    <property type="entry name" value="A2M_BRD"/>
    <property type="match status" value="1"/>
</dbReference>
<dbReference type="Pfam" id="PF11974">
    <property type="entry name" value="bMG3"/>
    <property type="match status" value="1"/>
</dbReference>
<dbReference type="InterPro" id="IPR001599">
    <property type="entry name" value="Macroglobln_a2"/>
</dbReference>
<dbReference type="InterPro" id="IPR041246">
    <property type="entry name" value="Bact_MG10"/>
</dbReference>
<evidence type="ECO:0000259" key="4">
    <source>
        <dbReference type="SMART" id="SM01359"/>
    </source>
</evidence>